<protein>
    <recommendedName>
        <fullName evidence="6">PGG domain-containing protein</fullName>
    </recommendedName>
</protein>
<feature type="transmembrane region" description="Helical" evidence="1">
    <location>
        <begin position="207"/>
        <end position="231"/>
    </location>
</feature>
<evidence type="ECO:0000256" key="1">
    <source>
        <dbReference type="SAM" id="Phobius"/>
    </source>
</evidence>
<dbReference type="Pfam" id="PF13962">
    <property type="entry name" value="PGG"/>
    <property type="match status" value="1"/>
</dbReference>
<dbReference type="InterPro" id="IPR026961">
    <property type="entry name" value="PGG_dom"/>
</dbReference>
<dbReference type="Proteomes" id="UP001374584">
    <property type="component" value="Unassembled WGS sequence"/>
</dbReference>
<sequence length="370" mass="40661">MVQDMITNNLDQGASNHMYGHEYLFKDMQKIEDGHVSFGDASKVEVKGRDSKEVIVIFLTNPHLGDGKKPREIFSESHVEMLKAGEKWAKDTAGSFTLVGTLIITIMFAAAFTVPGGNNQDTGVPIFFRDQIFTLFIIADAVSLFTSSTSVLLFIGILTSRYAQKDFLKTLPLKLLCGLVALFLSVVSMMVAFCASLAMMLKGNQRLVIAAMSLGTIPVIVLVPSQLRLFLEIFNSTMEPPLSTKFFGFIIMQIGPAQAHACMKEQQNGARLPLCSDCRTNYRSAGSVQAILSTLCISFQKHPKMALPWLVLHKTLTENTLKGTDSAAPSAFTKKQQLLVQKQRKQNQHMLVLPLAYISSDLKSSASIGT</sequence>
<feature type="domain" description="PGG" evidence="2">
    <location>
        <begin position="86"/>
        <end position="199"/>
    </location>
</feature>
<keyword evidence="1" id="KW-1133">Transmembrane helix</keyword>
<feature type="transmembrane region" description="Helical" evidence="1">
    <location>
        <begin position="132"/>
        <end position="155"/>
    </location>
</feature>
<name>A0AAN9RHX4_PHACN</name>
<evidence type="ECO:0008006" key="6">
    <source>
        <dbReference type="Google" id="ProtNLM"/>
    </source>
</evidence>
<dbReference type="EMBL" id="JAYMYR010000004">
    <property type="protein sequence ID" value="KAK7367008.1"/>
    <property type="molecule type" value="Genomic_DNA"/>
</dbReference>
<dbReference type="Pfam" id="PF22936">
    <property type="entry name" value="Pol_BBD"/>
    <property type="match status" value="1"/>
</dbReference>
<feature type="transmembrane region" description="Helical" evidence="1">
    <location>
        <begin position="93"/>
        <end position="112"/>
    </location>
</feature>
<reference evidence="4 5" key="1">
    <citation type="submission" date="2024-01" db="EMBL/GenBank/DDBJ databases">
        <title>The genomes of 5 underutilized Papilionoideae crops provide insights into root nodulation and disease resistanc.</title>
        <authorList>
            <person name="Jiang F."/>
        </authorList>
    </citation>
    <scope>NUCLEOTIDE SEQUENCE [LARGE SCALE GENOMIC DNA]</scope>
    <source>
        <strain evidence="4">JINMINGXINNONG_FW02</strain>
        <tissue evidence="4">Leaves</tissue>
    </source>
</reference>
<dbReference type="AlphaFoldDB" id="A0AAN9RHX4"/>
<evidence type="ECO:0000259" key="2">
    <source>
        <dbReference type="Pfam" id="PF13962"/>
    </source>
</evidence>
<feature type="domain" description="Retrovirus-related Pol polyprotein from transposon TNT 1-94-like beta-barrel" evidence="3">
    <location>
        <begin position="10"/>
        <end position="51"/>
    </location>
</feature>
<evidence type="ECO:0000313" key="5">
    <source>
        <dbReference type="Proteomes" id="UP001374584"/>
    </source>
</evidence>
<dbReference type="PANTHER" id="PTHR24177">
    <property type="entry name" value="CASKIN"/>
    <property type="match status" value="1"/>
</dbReference>
<accession>A0AAN9RHX4</accession>
<dbReference type="GO" id="GO:0016020">
    <property type="term" value="C:membrane"/>
    <property type="evidence" value="ECO:0007669"/>
    <property type="project" value="TreeGrafter"/>
</dbReference>
<dbReference type="PANTHER" id="PTHR24177:SF329">
    <property type="entry name" value="ANKYRIN REPEAT PROTEIN"/>
    <property type="match status" value="1"/>
</dbReference>
<evidence type="ECO:0000259" key="3">
    <source>
        <dbReference type="Pfam" id="PF22936"/>
    </source>
</evidence>
<keyword evidence="5" id="KW-1185">Reference proteome</keyword>
<keyword evidence="1" id="KW-0812">Transmembrane</keyword>
<feature type="transmembrane region" description="Helical" evidence="1">
    <location>
        <begin position="175"/>
        <end position="201"/>
    </location>
</feature>
<dbReference type="InterPro" id="IPR054722">
    <property type="entry name" value="PolX-like_BBD"/>
</dbReference>
<proteinExistence type="predicted"/>
<evidence type="ECO:0000313" key="4">
    <source>
        <dbReference type="EMBL" id="KAK7367008.1"/>
    </source>
</evidence>
<gene>
    <name evidence="4" type="ORF">VNO80_09013</name>
</gene>
<keyword evidence="1" id="KW-0472">Membrane</keyword>
<comment type="caution">
    <text evidence="4">The sequence shown here is derived from an EMBL/GenBank/DDBJ whole genome shotgun (WGS) entry which is preliminary data.</text>
</comment>
<organism evidence="4 5">
    <name type="scientific">Phaseolus coccineus</name>
    <name type="common">Scarlet runner bean</name>
    <name type="synonym">Phaseolus multiflorus</name>
    <dbReference type="NCBI Taxonomy" id="3886"/>
    <lineage>
        <taxon>Eukaryota</taxon>
        <taxon>Viridiplantae</taxon>
        <taxon>Streptophyta</taxon>
        <taxon>Embryophyta</taxon>
        <taxon>Tracheophyta</taxon>
        <taxon>Spermatophyta</taxon>
        <taxon>Magnoliopsida</taxon>
        <taxon>eudicotyledons</taxon>
        <taxon>Gunneridae</taxon>
        <taxon>Pentapetalae</taxon>
        <taxon>rosids</taxon>
        <taxon>fabids</taxon>
        <taxon>Fabales</taxon>
        <taxon>Fabaceae</taxon>
        <taxon>Papilionoideae</taxon>
        <taxon>50 kb inversion clade</taxon>
        <taxon>NPAAA clade</taxon>
        <taxon>indigoferoid/millettioid clade</taxon>
        <taxon>Phaseoleae</taxon>
        <taxon>Phaseolus</taxon>
    </lineage>
</organism>